<feature type="transmembrane region" description="Helical" evidence="1">
    <location>
        <begin position="417"/>
        <end position="441"/>
    </location>
</feature>
<feature type="transmembrane region" description="Helical" evidence="1">
    <location>
        <begin position="257"/>
        <end position="278"/>
    </location>
</feature>
<dbReference type="PANTHER" id="PTHR30354">
    <property type="entry name" value="GNT FAMILY GLUCONATE TRANSPORTER"/>
    <property type="match status" value="1"/>
</dbReference>
<feature type="transmembrane region" description="Helical" evidence="1">
    <location>
        <begin position="384"/>
        <end position="405"/>
    </location>
</feature>
<dbReference type="Pfam" id="PF02447">
    <property type="entry name" value="GntP_permease"/>
    <property type="match status" value="1"/>
</dbReference>
<protein>
    <submittedName>
        <fullName evidence="2">GntP family permease</fullName>
    </submittedName>
</protein>
<dbReference type="InterPro" id="IPR003474">
    <property type="entry name" value="Glcn_transporter"/>
</dbReference>
<organism evidence="2 3">
    <name type="scientific">Leptobacterium flavescens</name>
    <dbReference type="NCBI Taxonomy" id="472055"/>
    <lineage>
        <taxon>Bacteria</taxon>
        <taxon>Pseudomonadati</taxon>
        <taxon>Bacteroidota</taxon>
        <taxon>Flavobacteriia</taxon>
        <taxon>Flavobacteriales</taxon>
        <taxon>Flavobacteriaceae</taxon>
        <taxon>Leptobacterium</taxon>
    </lineage>
</organism>
<feature type="transmembrane region" description="Helical" evidence="1">
    <location>
        <begin position="299"/>
        <end position="317"/>
    </location>
</feature>
<keyword evidence="3" id="KW-1185">Reference proteome</keyword>
<dbReference type="PANTHER" id="PTHR30354:SF11">
    <property type="entry name" value="PERMEASE"/>
    <property type="match status" value="1"/>
</dbReference>
<dbReference type="Proteomes" id="UP000468581">
    <property type="component" value="Unassembled WGS sequence"/>
</dbReference>
<feature type="transmembrane region" description="Helical" evidence="1">
    <location>
        <begin position="175"/>
        <end position="194"/>
    </location>
</feature>
<dbReference type="AlphaFoldDB" id="A0A6P0UKH1"/>
<keyword evidence="1" id="KW-0472">Membrane</keyword>
<feature type="transmembrane region" description="Helical" evidence="1">
    <location>
        <begin position="329"/>
        <end position="347"/>
    </location>
</feature>
<sequence>MLVIVLLILSIVIVVLASAKFNIHPFFSLLIAALFFGLCSGMPLTTLMQSINEGFGGTIGKIGIIIILGVVIGTFLQNSGGAYAIAERVLKFTGEKFLIPAMSFTGYLLSIPVFADSGFIMLIPLNKALTKKAGVSFAGTSLALAMGLMASHVMVPPTPGPIAAAGILGADLGSVILWGIIVSILTLGISLLFIQGYAAKIPFFANSTAEAPEAVPQHKTSAIKAFLPILIPIVLIILQSVASYPTLPFGDGKFAEIIRFAGNPVVALFIGLLIALTLPKKLDKSLLGMSGWVGEALKVSGPIVLITGAGGAFGKVLQNSDIIVLLGDLISQFKLGLLVPFFIAAALKTAQGSSTVALITTASVVAPLLAPLGLDSPFLKTMTVLAIGAGSTVISHINDSFFWVYTQMTGMDIKMGYRTQSLGTLFFGIVSILIILLISILF</sequence>
<feature type="transmembrane region" description="Helical" evidence="1">
    <location>
        <begin position="27"/>
        <end position="47"/>
    </location>
</feature>
<feature type="transmembrane region" description="Helical" evidence="1">
    <location>
        <begin position="59"/>
        <end position="77"/>
    </location>
</feature>
<keyword evidence="1" id="KW-0812">Transmembrane</keyword>
<reference evidence="2 3" key="1">
    <citation type="submission" date="2020-01" db="EMBL/GenBank/DDBJ databases">
        <title>Leptobacterium flavescens.</title>
        <authorList>
            <person name="Wang G."/>
        </authorList>
    </citation>
    <scope>NUCLEOTIDE SEQUENCE [LARGE SCALE GENOMIC DNA]</scope>
    <source>
        <strain evidence="2 3">KCTC 22160</strain>
    </source>
</reference>
<proteinExistence type="predicted"/>
<accession>A0A6P0UKH1</accession>
<name>A0A6P0UKH1_9FLAO</name>
<keyword evidence="1" id="KW-1133">Transmembrane helix</keyword>
<evidence type="ECO:0000256" key="1">
    <source>
        <dbReference type="SAM" id="Phobius"/>
    </source>
</evidence>
<dbReference type="GO" id="GO:0015128">
    <property type="term" value="F:gluconate transmembrane transporter activity"/>
    <property type="evidence" value="ECO:0007669"/>
    <property type="project" value="InterPro"/>
</dbReference>
<gene>
    <name evidence="2" type="ORF">GWK08_09760</name>
</gene>
<feature type="transmembrane region" description="Helical" evidence="1">
    <location>
        <begin position="354"/>
        <end position="372"/>
    </location>
</feature>
<feature type="transmembrane region" description="Helical" evidence="1">
    <location>
        <begin position="225"/>
        <end position="245"/>
    </location>
</feature>
<dbReference type="PIRSF" id="PIRSF002746">
    <property type="entry name" value="Gluconate_transporter"/>
    <property type="match status" value="1"/>
</dbReference>
<feature type="transmembrane region" description="Helical" evidence="1">
    <location>
        <begin position="135"/>
        <end position="155"/>
    </location>
</feature>
<feature type="transmembrane region" description="Helical" evidence="1">
    <location>
        <begin position="97"/>
        <end position="123"/>
    </location>
</feature>
<evidence type="ECO:0000313" key="3">
    <source>
        <dbReference type="Proteomes" id="UP000468581"/>
    </source>
</evidence>
<dbReference type="EMBL" id="JAABOO010000002">
    <property type="protein sequence ID" value="NER13724.1"/>
    <property type="molecule type" value="Genomic_DNA"/>
</dbReference>
<dbReference type="GO" id="GO:0005886">
    <property type="term" value="C:plasma membrane"/>
    <property type="evidence" value="ECO:0007669"/>
    <property type="project" value="TreeGrafter"/>
</dbReference>
<evidence type="ECO:0000313" key="2">
    <source>
        <dbReference type="EMBL" id="NER13724.1"/>
    </source>
</evidence>
<comment type="caution">
    <text evidence="2">The sequence shown here is derived from an EMBL/GenBank/DDBJ whole genome shotgun (WGS) entry which is preliminary data.</text>
</comment>
<dbReference type="RefSeq" id="WP_163606823.1">
    <property type="nucleotide sequence ID" value="NZ_JAABOO010000002.1"/>
</dbReference>